<evidence type="ECO:0000313" key="1">
    <source>
        <dbReference type="EnsemblMetazoa" id="PPA13343.1"/>
    </source>
</evidence>
<accession>A0A2A6CYH6</accession>
<dbReference type="Gene3D" id="1.20.1070.10">
    <property type="entry name" value="Rhodopsin 7-helix transmembrane proteins"/>
    <property type="match status" value="1"/>
</dbReference>
<organism evidence="1 2">
    <name type="scientific">Pristionchus pacificus</name>
    <name type="common">Parasitic nematode worm</name>
    <dbReference type="NCBI Taxonomy" id="54126"/>
    <lineage>
        <taxon>Eukaryota</taxon>
        <taxon>Metazoa</taxon>
        <taxon>Ecdysozoa</taxon>
        <taxon>Nematoda</taxon>
        <taxon>Chromadorea</taxon>
        <taxon>Rhabditida</taxon>
        <taxon>Rhabditina</taxon>
        <taxon>Diplogasteromorpha</taxon>
        <taxon>Diplogasteroidea</taxon>
        <taxon>Neodiplogasteridae</taxon>
        <taxon>Pristionchus</taxon>
    </lineage>
</organism>
<reference evidence="1" key="2">
    <citation type="submission" date="2022-06" db="UniProtKB">
        <authorList>
            <consortium name="EnsemblMetazoa"/>
        </authorList>
    </citation>
    <scope>IDENTIFICATION</scope>
    <source>
        <strain evidence="1">PS312</strain>
    </source>
</reference>
<dbReference type="PROSITE" id="PS50270">
    <property type="entry name" value="NGF_2"/>
    <property type="match status" value="1"/>
</dbReference>
<protein>
    <submittedName>
        <fullName evidence="1">Uncharacterized protein</fullName>
    </submittedName>
</protein>
<keyword evidence="2" id="KW-1185">Reference proteome</keyword>
<dbReference type="AlphaFoldDB" id="A0A2A6CYH6"/>
<dbReference type="OrthoDB" id="5829915at2759"/>
<dbReference type="Proteomes" id="UP000005239">
    <property type="component" value="Unassembled WGS sequence"/>
</dbReference>
<dbReference type="EnsemblMetazoa" id="PPA13343.1">
    <property type="protein sequence ID" value="PPA13343.1"/>
    <property type="gene ID" value="WBGene00102897"/>
</dbReference>
<accession>A0A8R1YFI3</accession>
<name>A0A2A6CYH6_PRIPA</name>
<evidence type="ECO:0000313" key="2">
    <source>
        <dbReference type="Proteomes" id="UP000005239"/>
    </source>
</evidence>
<reference evidence="2" key="1">
    <citation type="journal article" date="2008" name="Nat. Genet.">
        <title>The Pristionchus pacificus genome provides a unique perspective on nematode lifestyle and parasitism.</title>
        <authorList>
            <person name="Dieterich C."/>
            <person name="Clifton S.W."/>
            <person name="Schuster L.N."/>
            <person name="Chinwalla A."/>
            <person name="Delehaunty K."/>
            <person name="Dinkelacker I."/>
            <person name="Fulton L."/>
            <person name="Fulton R."/>
            <person name="Godfrey J."/>
            <person name="Minx P."/>
            <person name="Mitreva M."/>
            <person name="Roeseler W."/>
            <person name="Tian H."/>
            <person name="Witte H."/>
            <person name="Yang S.P."/>
            <person name="Wilson R.K."/>
            <person name="Sommer R.J."/>
        </authorList>
    </citation>
    <scope>NUCLEOTIDE SEQUENCE [LARGE SCALE GENOMIC DNA]</scope>
    <source>
        <strain evidence="2">PS312</strain>
    </source>
</reference>
<gene>
    <name evidence="1" type="primary">WBGene00102897</name>
</gene>
<sequence length="610" mass="69260">MISITLLAVLLSFAPLFASVPVAQLDDSQMTTPGRITKEVFCEQCPEFIDFFLSNAGEEEAVFQQLCEKFIKNEDNPMLKVCVAGFMGEMFYVRDRLAGRTDEEPFGIFYKLCFQQMRWDAVSITVVLIVACLRWFAQLLALPILSILHFMSVFRPVQFRKLRMADGYALTGLFLILSVLLTAPLLTECCGFTYYVNGAFWAFDFAKPGTVLYTQLNLGFCVIIMLVCDVLILYKVWNMRINSLLTTVQHSCFPCLDPTAHLAISDHSHTVTVLSESHSTVRQTRQVRFEKRLTASFLLLSLSFILPTIGFNLRPVYQHWAASDLIGAVCLWVEYSKWFTYSLTTTLIRKEFIKIIKWQLLSMSVGCLCVYSASLGKAFLQLHRVVILRSTPLFFIIRVLMLLDIANIIVSQIHDIPDDIANQELFAILFLLLGVLLTAPLLTECCGFIYYVNGAYWAFDFAKPGTALYTQLNLVLQGSCVIIMFICVVLILYKVGKMRISSMHATAQHSHQHPATSDHSHTVITVETQAKLRQPRHARVEKKLTTAFLLLSLSVILPTIAFNARPMYQHWAAADLIGSLCGWIECSKWFTYSLTITFIRNEFVRTIKCQ</sequence>
<proteinExistence type="predicted"/>